<dbReference type="KEGG" id="cfm:BJL90_17220"/>
<accession>A0AAC9RPL1</accession>
<evidence type="ECO:0000313" key="5">
    <source>
        <dbReference type="Proteomes" id="UP000192478"/>
    </source>
</evidence>
<dbReference type="Proteomes" id="UP000192478">
    <property type="component" value="Chromosome"/>
</dbReference>
<evidence type="ECO:0000256" key="1">
    <source>
        <dbReference type="SAM" id="Phobius"/>
    </source>
</evidence>
<dbReference type="RefSeq" id="WP_070970918.1">
    <property type="nucleotide sequence ID" value="NZ_CP017603.1"/>
</dbReference>
<feature type="transmembrane region" description="Helical" evidence="1">
    <location>
        <begin position="12"/>
        <end position="36"/>
    </location>
</feature>
<feature type="transmembrane region" description="Helical" evidence="1">
    <location>
        <begin position="57"/>
        <end position="77"/>
    </location>
</feature>
<reference evidence="3 5" key="2">
    <citation type="submission" date="2017-03" db="EMBL/GenBank/DDBJ databases">
        <title>Complete sequence of Clostridium formicaceticum DSM 92.</title>
        <authorList>
            <person name="Poehlein A."/>
            <person name="Karl M."/>
            <person name="Bengelsdorf F.R."/>
            <person name="Duerre P."/>
            <person name="Daniel R."/>
        </authorList>
    </citation>
    <scope>NUCLEOTIDE SEQUENCE [LARGE SCALE GENOMIC DNA]</scope>
    <source>
        <strain evidence="3 5">DSM 92</strain>
    </source>
</reference>
<protein>
    <submittedName>
        <fullName evidence="3">Uncharacterized protein</fullName>
    </submittedName>
</protein>
<dbReference type="Gene3D" id="3.40.50.1400">
    <property type="match status" value="1"/>
</dbReference>
<dbReference type="AlphaFoldDB" id="A0AAC9RPL1"/>
<dbReference type="EMBL" id="CP017603">
    <property type="protein sequence ID" value="AOY77439.1"/>
    <property type="molecule type" value="Genomic_DNA"/>
</dbReference>
<evidence type="ECO:0000313" key="2">
    <source>
        <dbReference type="EMBL" id="AOY77439.1"/>
    </source>
</evidence>
<keyword evidence="1" id="KW-0812">Transmembrane</keyword>
<keyword evidence="4" id="KW-1185">Reference proteome</keyword>
<dbReference type="SUPFAM" id="SSF53800">
    <property type="entry name" value="Chelatase"/>
    <property type="match status" value="1"/>
</dbReference>
<keyword evidence="1" id="KW-0472">Membrane</keyword>
<evidence type="ECO:0000313" key="3">
    <source>
        <dbReference type="EMBL" id="ARE87995.1"/>
    </source>
</evidence>
<organism evidence="3 5">
    <name type="scientific">Clostridium formicaceticum</name>
    <dbReference type="NCBI Taxonomy" id="1497"/>
    <lineage>
        <taxon>Bacteria</taxon>
        <taxon>Bacillati</taxon>
        <taxon>Bacillota</taxon>
        <taxon>Clostridia</taxon>
        <taxon>Eubacteriales</taxon>
        <taxon>Clostridiaceae</taxon>
        <taxon>Clostridium</taxon>
    </lineage>
</organism>
<sequence length="385" mass="44605">MNIFVKSLLLTLILGFALITKGMVERGLLGFFFLLIGIQYIKNKKNVHQSKINYKNIFMGAACGYLIIIVSLIYFRYIPKANYIATNYVSNQKTAIILVFQGEPTTYNTSLATKNFIENNSFWKVSILPFILFKEKLTYEKIEVAASVHDSSRRFVNQLREELGEDYNIYPAYLANTPYLIETIDRAVQEGNQRIIVSPFLLTECRDFIGIVNQVKRLNLQQYNVEPRMVEALWNSEFIAKSFVNQTIQSTVSPHKQNVGILLIGPSVEKREVSFPHIKQDILFREKIKDYLIKEGYNNNKIKLTFLQKRDIHAAIEGLMEYGVGEIILFLATTDLQQMRHYLTVEKIIEGLEVPYSVNIHKVDPWRFNDAIAKELCRRILLRNL</sequence>
<dbReference type="Proteomes" id="UP000177894">
    <property type="component" value="Chromosome"/>
</dbReference>
<gene>
    <name evidence="2" type="ORF">BJL90_17220</name>
    <name evidence="3" type="ORF">CLFO_23960</name>
</gene>
<keyword evidence="1" id="KW-1133">Transmembrane helix</keyword>
<evidence type="ECO:0000313" key="4">
    <source>
        <dbReference type="Proteomes" id="UP000177894"/>
    </source>
</evidence>
<proteinExistence type="predicted"/>
<name>A0AAC9RPL1_9CLOT</name>
<reference evidence="2 4" key="1">
    <citation type="submission" date="2016-10" db="EMBL/GenBank/DDBJ databases">
        <title>Complete Genome Sequence of Acetogen Clostridium formicoaceticum ATCC 27076.</title>
        <authorList>
            <person name="Bao T."/>
            <person name="Cheng C."/>
            <person name="Zhao J."/>
            <person name="Yang S.-T."/>
            <person name="Wang J."/>
            <person name="Wang M."/>
        </authorList>
    </citation>
    <scope>NUCLEOTIDE SEQUENCE [LARGE SCALE GENOMIC DNA]</scope>
    <source>
        <strain evidence="2 4">ATCC 27076</strain>
    </source>
</reference>
<dbReference type="EMBL" id="CP020559">
    <property type="protein sequence ID" value="ARE87995.1"/>
    <property type="molecule type" value="Genomic_DNA"/>
</dbReference>